<comment type="cofactor">
    <cofactor evidence="1">
        <name>pyridoxal 5'-phosphate</name>
        <dbReference type="ChEBI" id="CHEBI:597326"/>
    </cofactor>
</comment>
<dbReference type="Proteomes" id="UP000093053">
    <property type="component" value="Chromosome"/>
</dbReference>
<name>A0A1B2HQX8_9PSEU</name>
<dbReference type="PANTHER" id="PTHR43525">
    <property type="entry name" value="PROTEIN MALY"/>
    <property type="match status" value="1"/>
</dbReference>
<dbReference type="STRING" id="1586287.BBK82_32700"/>
<reference evidence="7 8" key="1">
    <citation type="submission" date="2016-07" db="EMBL/GenBank/DDBJ databases">
        <title>Complete genome sequence of the Lentzea guizhouensis DHS C013.</title>
        <authorList>
            <person name="Cao C."/>
        </authorList>
    </citation>
    <scope>NUCLEOTIDE SEQUENCE [LARGE SCALE GENOMIC DNA]</scope>
    <source>
        <strain evidence="7 8">DHS C013</strain>
    </source>
</reference>
<keyword evidence="3" id="KW-0663">Pyridoxal phosphate</keyword>
<dbReference type="CDD" id="cd00609">
    <property type="entry name" value="AAT_like"/>
    <property type="match status" value="1"/>
</dbReference>
<dbReference type="OrthoDB" id="3224382at2"/>
<gene>
    <name evidence="7" type="ORF">BBK82_32700</name>
</gene>
<organism evidence="7 8">
    <name type="scientific">Lentzea guizhouensis</name>
    <dbReference type="NCBI Taxonomy" id="1586287"/>
    <lineage>
        <taxon>Bacteria</taxon>
        <taxon>Bacillati</taxon>
        <taxon>Actinomycetota</taxon>
        <taxon>Actinomycetes</taxon>
        <taxon>Pseudonocardiales</taxon>
        <taxon>Pseudonocardiaceae</taxon>
        <taxon>Lentzea</taxon>
    </lineage>
</organism>
<keyword evidence="7" id="KW-0808">Transferase</keyword>
<dbReference type="GO" id="GO:0047804">
    <property type="term" value="F:cysteine-S-conjugate beta-lyase activity"/>
    <property type="evidence" value="ECO:0007669"/>
    <property type="project" value="UniProtKB-EC"/>
</dbReference>
<sequence>MSFDRIDETRLRSGSGVKWGSLAQGTIGAWVADMDFGLPPAVKARLWQEVEREDFGYPHWPAGDPVVTAFEQRMHTRFGWTPTSGHTRVFSDLIQVLQVVVEHTTAPGDGVALHVPTYPPFLASILRAGRRVVPIPMEHTADGWRFDAEVVRDQGCELLVLVNPQNPTGRVFTRTELTGLAELAEELDLVVLSDEIHADLTYPGHRHVPFASLSQETARRTVTATSATKAFNIAALRCAVAHIGVPALRKALDAAPLDYFGQPNTLGRAATVAAWQDGDSWLTELLLTLRRNRDAVTRWIGPGRSYHAPEATYLAWFEGAAGAGVKLSEGWEFSAGTDVDTSAFVRVNFATSPDTLAEVLRRLETP</sequence>
<dbReference type="InterPro" id="IPR004839">
    <property type="entry name" value="Aminotransferase_I/II_large"/>
</dbReference>
<proteinExistence type="inferred from homology"/>
<dbReference type="RefSeq" id="WP_065918433.1">
    <property type="nucleotide sequence ID" value="NZ_CP016793.1"/>
</dbReference>
<evidence type="ECO:0000256" key="1">
    <source>
        <dbReference type="ARBA" id="ARBA00001933"/>
    </source>
</evidence>
<dbReference type="PANTHER" id="PTHR43525:SF2">
    <property type="entry name" value="CYSTATHIONINE BETA-LYASE-RELATED"/>
    <property type="match status" value="1"/>
</dbReference>
<dbReference type="Gene3D" id="3.40.640.10">
    <property type="entry name" value="Type I PLP-dependent aspartate aminotransferase-like (Major domain)"/>
    <property type="match status" value="1"/>
</dbReference>
<dbReference type="SUPFAM" id="SSF53383">
    <property type="entry name" value="PLP-dependent transferases"/>
    <property type="match status" value="1"/>
</dbReference>
<comment type="similarity">
    <text evidence="5">Belongs to the class-II pyridoxal-phosphate-dependent aminotransferase family. MalY/PatB cystathionine beta-lyase subfamily.</text>
</comment>
<evidence type="ECO:0000256" key="2">
    <source>
        <dbReference type="ARBA" id="ARBA00012224"/>
    </source>
</evidence>
<dbReference type="InterPro" id="IPR051798">
    <property type="entry name" value="Class-II_PLP-Dep_Aminotrans"/>
</dbReference>
<evidence type="ECO:0000256" key="4">
    <source>
        <dbReference type="ARBA" id="ARBA00023239"/>
    </source>
</evidence>
<evidence type="ECO:0000259" key="6">
    <source>
        <dbReference type="Pfam" id="PF00155"/>
    </source>
</evidence>
<dbReference type="GO" id="GO:0030170">
    <property type="term" value="F:pyridoxal phosphate binding"/>
    <property type="evidence" value="ECO:0007669"/>
    <property type="project" value="InterPro"/>
</dbReference>
<dbReference type="KEGG" id="led:BBK82_32700"/>
<dbReference type="InterPro" id="IPR015421">
    <property type="entry name" value="PyrdxlP-dep_Trfase_major"/>
</dbReference>
<evidence type="ECO:0000256" key="3">
    <source>
        <dbReference type="ARBA" id="ARBA00022898"/>
    </source>
</evidence>
<dbReference type="GO" id="GO:0008483">
    <property type="term" value="F:transaminase activity"/>
    <property type="evidence" value="ECO:0007669"/>
    <property type="project" value="UniProtKB-KW"/>
</dbReference>
<dbReference type="EMBL" id="CP016793">
    <property type="protein sequence ID" value="ANZ40092.1"/>
    <property type="molecule type" value="Genomic_DNA"/>
</dbReference>
<protein>
    <recommendedName>
        <fullName evidence="2">cysteine-S-conjugate beta-lyase</fullName>
        <ecNumber evidence="2">4.4.1.13</ecNumber>
    </recommendedName>
</protein>
<evidence type="ECO:0000313" key="7">
    <source>
        <dbReference type="EMBL" id="ANZ40092.1"/>
    </source>
</evidence>
<dbReference type="InterPro" id="IPR015424">
    <property type="entry name" value="PyrdxlP-dep_Trfase"/>
</dbReference>
<keyword evidence="7" id="KW-0032">Aminotransferase</keyword>
<keyword evidence="8" id="KW-1185">Reference proteome</keyword>
<dbReference type="AlphaFoldDB" id="A0A1B2HQX8"/>
<dbReference type="Gene3D" id="3.90.1150.10">
    <property type="entry name" value="Aspartate Aminotransferase, domain 1"/>
    <property type="match status" value="1"/>
</dbReference>
<feature type="domain" description="Aminotransferase class I/classII large" evidence="6">
    <location>
        <begin position="97"/>
        <end position="363"/>
    </location>
</feature>
<dbReference type="EC" id="4.4.1.13" evidence="2"/>
<dbReference type="InterPro" id="IPR015422">
    <property type="entry name" value="PyrdxlP-dep_Trfase_small"/>
</dbReference>
<dbReference type="Pfam" id="PF00155">
    <property type="entry name" value="Aminotran_1_2"/>
    <property type="match status" value="1"/>
</dbReference>
<evidence type="ECO:0000256" key="5">
    <source>
        <dbReference type="ARBA" id="ARBA00037974"/>
    </source>
</evidence>
<keyword evidence="4" id="KW-0456">Lyase</keyword>
<evidence type="ECO:0000313" key="8">
    <source>
        <dbReference type="Proteomes" id="UP000093053"/>
    </source>
</evidence>
<accession>A0A1B2HQX8</accession>